<dbReference type="Gene3D" id="1.10.287.110">
    <property type="entry name" value="DnaJ domain"/>
    <property type="match status" value="1"/>
</dbReference>
<keyword evidence="1" id="KW-0472">Membrane</keyword>
<evidence type="ECO:0008006" key="4">
    <source>
        <dbReference type="Google" id="ProtNLM"/>
    </source>
</evidence>
<dbReference type="OMA" id="FDMSVET"/>
<keyword evidence="1" id="KW-0812">Transmembrane</keyword>
<comment type="caution">
    <text evidence="2">The sequence shown here is derived from an EMBL/GenBank/DDBJ whole genome shotgun (WGS) entry which is preliminary data.</text>
</comment>
<organism evidence="2 3">
    <name type="scientific">Ceratopteris richardii</name>
    <name type="common">Triangle waterfern</name>
    <dbReference type="NCBI Taxonomy" id="49495"/>
    <lineage>
        <taxon>Eukaryota</taxon>
        <taxon>Viridiplantae</taxon>
        <taxon>Streptophyta</taxon>
        <taxon>Embryophyta</taxon>
        <taxon>Tracheophyta</taxon>
        <taxon>Polypodiopsida</taxon>
        <taxon>Polypodiidae</taxon>
        <taxon>Polypodiales</taxon>
        <taxon>Pteridineae</taxon>
        <taxon>Pteridaceae</taxon>
        <taxon>Parkerioideae</taxon>
        <taxon>Ceratopteris</taxon>
    </lineage>
</organism>
<dbReference type="GO" id="GO:0031969">
    <property type="term" value="C:chloroplast membrane"/>
    <property type="evidence" value="ECO:0007669"/>
    <property type="project" value="TreeGrafter"/>
</dbReference>
<dbReference type="AlphaFoldDB" id="A0A8T2SDK3"/>
<sequence>MAALCVPSSPAVCNCSCCSAVSANGLRQASTSNATPSSYVPFRDMSLQKSSWVASSHVGSCRSDKVRSWKLRRLVSTPLLRVSANANADDSLPSEMSIETALKILGVSEGASFEEILRAKNAVLSKHNEDQEMAIQVEAAYDVLLMKSLVQRRAGKVVDSSVRYADVKKAKSSEMAGPQWLRDATKKFPVTVETPPPVTIGTQTAVYVGLMAWCFISGFSSGSTLNTNIEVPGPVLAIGFGASLYFLRKQNVKLGKAAAITLASLTTGAIVGGAVESWLRVDLIPVLGIGSPAVLISEFVLLSLWLSSLYLR</sequence>
<evidence type="ECO:0000313" key="2">
    <source>
        <dbReference type="EMBL" id="KAH7330959.1"/>
    </source>
</evidence>
<feature type="transmembrane region" description="Helical" evidence="1">
    <location>
        <begin position="287"/>
        <end position="311"/>
    </location>
</feature>
<dbReference type="Pfam" id="PF11833">
    <property type="entry name" value="CPP1-like"/>
    <property type="match status" value="1"/>
</dbReference>
<dbReference type="OrthoDB" id="513574at2759"/>
<accession>A0A8T2SDK3</accession>
<dbReference type="PANTHER" id="PTHR33372">
    <property type="match status" value="1"/>
</dbReference>
<dbReference type="EMBL" id="CM035425">
    <property type="protein sequence ID" value="KAH7330959.1"/>
    <property type="molecule type" value="Genomic_DNA"/>
</dbReference>
<protein>
    <recommendedName>
        <fullName evidence="4">Protein CHAPERONE-LIKE PROTEIN OF POR1, chloroplastic</fullName>
    </recommendedName>
</protein>
<reference evidence="2" key="1">
    <citation type="submission" date="2021-08" db="EMBL/GenBank/DDBJ databases">
        <title>WGS assembly of Ceratopteris richardii.</title>
        <authorList>
            <person name="Marchant D.B."/>
            <person name="Chen G."/>
            <person name="Jenkins J."/>
            <person name="Shu S."/>
            <person name="Leebens-Mack J."/>
            <person name="Grimwood J."/>
            <person name="Schmutz J."/>
            <person name="Soltis P."/>
            <person name="Soltis D."/>
            <person name="Chen Z.-H."/>
        </authorList>
    </citation>
    <scope>NUCLEOTIDE SEQUENCE</scope>
    <source>
        <strain evidence="2">Whitten #5841</strain>
        <tissue evidence="2">Leaf</tissue>
    </source>
</reference>
<name>A0A8T2SDK3_CERRI</name>
<dbReference type="PANTHER" id="PTHR33372:SF10">
    <property type="entry name" value="OS03G0137300 PROTEIN"/>
    <property type="match status" value="1"/>
</dbReference>
<gene>
    <name evidence="2" type="ORF">KP509_20G010000</name>
</gene>
<proteinExistence type="predicted"/>
<keyword evidence="1" id="KW-1133">Transmembrane helix</keyword>
<evidence type="ECO:0000256" key="1">
    <source>
        <dbReference type="SAM" id="Phobius"/>
    </source>
</evidence>
<evidence type="ECO:0000313" key="3">
    <source>
        <dbReference type="Proteomes" id="UP000825935"/>
    </source>
</evidence>
<feature type="transmembrane region" description="Helical" evidence="1">
    <location>
        <begin position="254"/>
        <end position="275"/>
    </location>
</feature>
<dbReference type="InterPro" id="IPR036869">
    <property type="entry name" value="J_dom_sf"/>
</dbReference>
<dbReference type="InterPro" id="IPR021788">
    <property type="entry name" value="CPP1-like"/>
</dbReference>
<feature type="transmembrane region" description="Helical" evidence="1">
    <location>
        <begin position="231"/>
        <end position="247"/>
    </location>
</feature>
<dbReference type="Proteomes" id="UP000825935">
    <property type="component" value="Chromosome 20"/>
</dbReference>
<keyword evidence="3" id="KW-1185">Reference proteome</keyword>